<proteinExistence type="predicted"/>
<evidence type="ECO:0000313" key="1">
    <source>
        <dbReference type="EMBL" id="CAA9504538.1"/>
    </source>
</evidence>
<name>A0A6J4ST36_9ACTN</name>
<dbReference type="EMBL" id="CADCVR010000071">
    <property type="protein sequence ID" value="CAA9504538.1"/>
    <property type="molecule type" value="Genomic_DNA"/>
</dbReference>
<sequence>MDALLKELADASMAVGAAEEALGEGANVTARERLDDAGAILAALRERWPELSGAERAVVGPTAAPLRRRLDAAQARLPKLSALREVAAEPDPQDEQAPEA</sequence>
<reference evidence="1" key="1">
    <citation type="submission" date="2020-02" db="EMBL/GenBank/DDBJ databases">
        <authorList>
            <person name="Meier V. D."/>
        </authorList>
    </citation>
    <scope>NUCLEOTIDE SEQUENCE</scope>
    <source>
        <strain evidence="1">AVDCRST_MAG53</strain>
    </source>
</reference>
<gene>
    <name evidence="1" type="ORF">AVDCRST_MAG53-2347</name>
</gene>
<accession>A0A6J4ST36</accession>
<dbReference type="AlphaFoldDB" id="A0A6J4ST36"/>
<organism evidence="1">
    <name type="scientific">uncultured Solirubrobacteraceae bacterium</name>
    <dbReference type="NCBI Taxonomy" id="1162706"/>
    <lineage>
        <taxon>Bacteria</taxon>
        <taxon>Bacillati</taxon>
        <taxon>Actinomycetota</taxon>
        <taxon>Thermoleophilia</taxon>
        <taxon>Solirubrobacterales</taxon>
        <taxon>Solirubrobacteraceae</taxon>
        <taxon>environmental samples</taxon>
    </lineage>
</organism>
<protein>
    <submittedName>
        <fullName evidence="1">Uncharacterized protein</fullName>
    </submittedName>
</protein>